<proteinExistence type="predicted"/>
<sequence length="236" mass="25893">MTERHNTASLAQLRAFTDVSELARETMDQLVELLLALEALPDEAGRQMRSIARSARCELQLMHAEVDGVLGTQGTNPVESRCATLALRTEQDVLQRLPVVAISELHNPLYRHFAEWQAQQWGVSGDHPSVQLLASVLQALERFRSGQGLHSSAIPLAALTDLSSQAGEALDELQGVLKVFELLPDDAGEQMQVIARLASRQAGARIDQLDCEYHAVVDLAQLAERRVPQVQAVLHA</sequence>
<organism evidence="1 2">
    <name type="scientific">Jeongeupia naejangsanensis</name>
    <dbReference type="NCBI Taxonomy" id="613195"/>
    <lineage>
        <taxon>Bacteria</taxon>
        <taxon>Pseudomonadati</taxon>
        <taxon>Pseudomonadota</taxon>
        <taxon>Betaproteobacteria</taxon>
        <taxon>Neisseriales</taxon>
        <taxon>Chitinibacteraceae</taxon>
        <taxon>Jeongeupia</taxon>
    </lineage>
</organism>
<accession>A0ABS2BKB4</accession>
<evidence type="ECO:0000313" key="1">
    <source>
        <dbReference type="EMBL" id="MBM3116058.1"/>
    </source>
</evidence>
<comment type="caution">
    <text evidence="1">The sequence shown here is derived from an EMBL/GenBank/DDBJ whole genome shotgun (WGS) entry which is preliminary data.</text>
</comment>
<dbReference type="EMBL" id="JAESND010000004">
    <property type="protein sequence ID" value="MBM3116058.1"/>
    <property type="molecule type" value="Genomic_DNA"/>
</dbReference>
<protein>
    <submittedName>
        <fullName evidence="1">Uncharacterized protein</fullName>
    </submittedName>
</protein>
<evidence type="ECO:0000313" key="2">
    <source>
        <dbReference type="Proteomes" id="UP000809431"/>
    </source>
</evidence>
<dbReference type="RefSeq" id="WP_203538127.1">
    <property type="nucleotide sequence ID" value="NZ_JAESND010000004.1"/>
</dbReference>
<keyword evidence="2" id="KW-1185">Reference proteome</keyword>
<name>A0ABS2BKB4_9NEIS</name>
<reference evidence="1 2" key="1">
    <citation type="submission" date="2021-01" db="EMBL/GenBank/DDBJ databases">
        <title>Draft Genome Sequence and Polyhydroxyalkanoate Biosynthetic Potential of Jeongeupia naejangsanensis Type Strain DSM 24253.</title>
        <authorList>
            <person name="Turrini P."/>
            <person name="Artuso I."/>
            <person name="Lugli G.A."/>
            <person name="Frangipani E."/>
            <person name="Ventura M."/>
            <person name="Visca P."/>
        </authorList>
    </citation>
    <scope>NUCLEOTIDE SEQUENCE [LARGE SCALE GENOMIC DNA]</scope>
    <source>
        <strain evidence="1 2">DSM 24253</strain>
    </source>
</reference>
<dbReference type="Proteomes" id="UP000809431">
    <property type="component" value="Unassembled WGS sequence"/>
</dbReference>
<gene>
    <name evidence="1" type="ORF">JMJ54_09450</name>
</gene>